<dbReference type="WBParaSite" id="ECPE_0000476101-mRNA-1">
    <property type="protein sequence ID" value="ECPE_0000476101-mRNA-1"/>
    <property type="gene ID" value="ECPE_0000476101"/>
</dbReference>
<reference evidence="3" key="1">
    <citation type="submission" date="2016-06" db="UniProtKB">
        <authorList>
            <consortium name="WormBaseParasite"/>
        </authorList>
    </citation>
    <scope>IDENTIFICATION</scope>
</reference>
<organism evidence="3">
    <name type="scientific">Echinostoma caproni</name>
    <dbReference type="NCBI Taxonomy" id="27848"/>
    <lineage>
        <taxon>Eukaryota</taxon>
        <taxon>Metazoa</taxon>
        <taxon>Spiralia</taxon>
        <taxon>Lophotrochozoa</taxon>
        <taxon>Platyhelminthes</taxon>
        <taxon>Trematoda</taxon>
        <taxon>Digenea</taxon>
        <taxon>Plagiorchiida</taxon>
        <taxon>Echinostomata</taxon>
        <taxon>Echinostomatoidea</taxon>
        <taxon>Echinostomatidae</taxon>
        <taxon>Echinostoma</taxon>
    </lineage>
</organism>
<evidence type="ECO:0000313" key="2">
    <source>
        <dbReference type="Proteomes" id="UP000272942"/>
    </source>
</evidence>
<evidence type="ECO:0000313" key="1">
    <source>
        <dbReference type="EMBL" id="VDP73542.1"/>
    </source>
</evidence>
<name>A0A183ACR4_9TREM</name>
<protein>
    <submittedName>
        <fullName evidence="1 3">Uncharacterized protein</fullName>
    </submittedName>
</protein>
<gene>
    <name evidence="1" type="ORF">ECPE_LOCUS4749</name>
</gene>
<reference evidence="1 2" key="2">
    <citation type="submission" date="2018-11" db="EMBL/GenBank/DDBJ databases">
        <authorList>
            <consortium name="Pathogen Informatics"/>
        </authorList>
    </citation>
    <scope>NUCLEOTIDE SEQUENCE [LARGE SCALE GENOMIC DNA]</scope>
    <source>
        <strain evidence="1 2">Egypt</strain>
    </source>
</reference>
<accession>A0A183ACR4</accession>
<evidence type="ECO:0000313" key="3">
    <source>
        <dbReference type="WBParaSite" id="ECPE_0000476101-mRNA-1"/>
    </source>
</evidence>
<dbReference type="AlphaFoldDB" id="A0A183ACR4"/>
<proteinExistence type="predicted"/>
<dbReference type="Proteomes" id="UP000272942">
    <property type="component" value="Unassembled WGS sequence"/>
</dbReference>
<keyword evidence="2" id="KW-1185">Reference proteome</keyword>
<sequence>MARPKSKALRRVLSPFSVAFAFNTEVDVVLLRTGLNISARLRLATLTHVWPRLTALGGRSIWSIQLTMALDDPKVCVDFKCLAADLIFLASYNAEGYCDASYDDIPVSAEGFQS</sequence>
<dbReference type="EMBL" id="UZAN01041602">
    <property type="protein sequence ID" value="VDP73542.1"/>
    <property type="molecule type" value="Genomic_DNA"/>
</dbReference>